<keyword evidence="3" id="KW-1185">Reference proteome</keyword>
<protein>
    <submittedName>
        <fullName evidence="2">Uncharacterized protein</fullName>
    </submittedName>
</protein>
<sequence>MRERCVGRTAVTPRRSLPEPHPRRRGNGRKLPPEPRVRAAKW</sequence>
<proteinExistence type="predicted"/>
<evidence type="ECO:0000313" key="3">
    <source>
        <dbReference type="Proteomes" id="UP000023435"/>
    </source>
</evidence>
<dbReference type="EMBL" id="JAJA02000001">
    <property type="protein sequence ID" value="KWS07046.1"/>
    <property type="molecule type" value="Genomic_DNA"/>
</dbReference>
<organism evidence="2 3">
    <name type="scientific">Lysobacter capsici AZ78</name>
    <dbReference type="NCBI Taxonomy" id="1444315"/>
    <lineage>
        <taxon>Bacteria</taxon>
        <taxon>Pseudomonadati</taxon>
        <taxon>Pseudomonadota</taxon>
        <taxon>Gammaproteobacteria</taxon>
        <taxon>Lysobacterales</taxon>
        <taxon>Lysobacteraceae</taxon>
        <taxon>Lysobacter</taxon>
    </lineage>
</organism>
<gene>
    <name evidence="2" type="ORF">AZ78_4606</name>
</gene>
<feature type="region of interest" description="Disordered" evidence="1">
    <location>
        <begin position="1"/>
        <end position="42"/>
    </location>
</feature>
<feature type="compositionally biased region" description="Basic and acidic residues" evidence="1">
    <location>
        <begin position="31"/>
        <end position="42"/>
    </location>
</feature>
<name>A0A108UD31_9GAMM</name>
<evidence type="ECO:0000313" key="2">
    <source>
        <dbReference type="EMBL" id="KWS07046.1"/>
    </source>
</evidence>
<reference evidence="2 3" key="1">
    <citation type="journal article" date="2014" name="Genome Announc.">
        <title>Draft Genome Sequence of Lysobacter capsici AZ78, a Bacterium Antagonistic to Plant-Pathogenic Oomycetes.</title>
        <authorList>
            <person name="Puopolo G."/>
            <person name="Sonego P."/>
            <person name="Engelen K."/>
            <person name="Pertot I."/>
        </authorList>
    </citation>
    <scope>NUCLEOTIDE SEQUENCE [LARGE SCALE GENOMIC DNA]</scope>
    <source>
        <strain evidence="2 3">AZ78</strain>
    </source>
</reference>
<evidence type="ECO:0000256" key="1">
    <source>
        <dbReference type="SAM" id="MobiDB-lite"/>
    </source>
</evidence>
<dbReference type="AlphaFoldDB" id="A0A108UD31"/>
<comment type="caution">
    <text evidence="2">The sequence shown here is derived from an EMBL/GenBank/DDBJ whole genome shotgun (WGS) entry which is preliminary data.</text>
</comment>
<dbReference type="Proteomes" id="UP000023435">
    <property type="component" value="Unassembled WGS sequence"/>
</dbReference>
<accession>A0A108UD31</accession>